<dbReference type="RefSeq" id="WP_191715666.1">
    <property type="nucleotide sequence ID" value="NZ_JACSPU010000004.1"/>
</dbReference>
<feature type="compositionally biased region" description="Basic and acidic residues" evidence="1">
    <location>
        <begin position="33"/>
        <end position="51"/>
    </location>
</feature>
<feature type="region of interest" description="Disordered" evidence="1">
    <location>
        <begin position="1"/>
        <end position="58"/>
    </location>
</feature>
<evidence type="ECO:0000313" key="2">
    <source>
        <dbReference type="EMBL" id="MBD8015474.1"/>
    </source>
</evidence>
<name>A0ABR8WEM0_9BACL</name>
<gene>
    <name evidence="2" type="ORF">H9630_11670</name>
</gene>
<dbReference type="EMBL" id="JACSPU010000004">
    <property type="protein sequence ID" value="MBD8015474.1"/>
    <property type="molecule type" value="Genomic_DNA"/>
</dbReference>
<proteinExistence type="predicted"/>
<sequence>MAQDDRKNKDEKEQEKEQFTGTPEQQFPDLEAEDKQDRQKEQYEDTAETGKKNSASNE</sequence>
<accession>A0ABR8WEM0</accession>
<reference evidence="2 3" key="1">
    <citation type="submission" date="2020-08" db="EMBL/GenBank/DDBJ databases">
        <title>A Genomic Blueprint of the Chicken Gut Microbiome.</title>
        <authorList>
            <person name="Gilroy R."/>
            <person name="Ravi A."/>
            <person name="Getino M."/>
            <person name="Pursley I."/>
            <person name="Horton D.L."/>
            <person name="Alikhan N.-F."/>
            <person name="Baker D."/>
            <person name="Gharbi K."/>
            <person name="Hall N."/>
            <person name="Watson M."/>
            <person name="Adriaenssens E.M."/>
            <person name="Foster-Nyarko E."/>
            <person name="Jarju S."/>
            <person name="Secka A."/>
            <person name="Antonio M."/>
            <person name="Oren A."/>
            <person name="Chaudhuri R."/>
            <person name="La Ragione R.M."/>
            <person name="Hildebrand F."/>
            <person name="Pallen M.J."/>
        </authorList>
    </citation>
    <scope>NUCLEOTIDE SEQUENCE [LARGE SCALE GENOMIC DNA]</scope>
    <source>
        <strain evidence="2 3">Sa1BUA13</strain>
    </source>
</reference>
<comment type="caution">
    <text evidence="2">The sequence shown here is derived from an EMBL/GenBank/DDBJ whole genome shotgun (WGS) entry which is preliminary data.</text>
</comment>
<protein>
    <recommendedName>
        <fullName evidence="4">YfhE family protein</fullName>
    </recommendedName>
</protein>
<feature type="compositionally biased region" description="Basic and acidic residues" evidence="1">
    <location>
        <begin position="1"/>
        <end position="18"/>
    </location>
</feature>
<keyword evidence="3" id="KW-1185">Reference proteome</keyword>
<dbReference type="Proteomes" id="UP000658980">
    <property type="component" value="Unassembled WGS sequence"/>
</dbReference>
<evidence type="ECO:0008006" key="4">
    <source>
        <dbReference type="Google" id="ProtNLM"/>
    </source>
</evidence>
<evidence type="ECO:0000256" key="1">
    <source>
        <dbReference type="SAM" id="MobiDB-lite"/>
    </source>
</evidence>
<organism evidence="2 3">
    <name type="scientific">Planococcus wigleyi</name>
    <dbReference type="NCBI Taxonomy" id="2762216"/>
    <lineage>
        <taxon>Bacteria</taxon>
        <taxon>Bacillati</taxon>
        <taxon>Bacillota</taxon>
        <taxon>Bacilli</taxon>
        <taxon>Bacillales</taxon>
        <taxon>Caryophanaceae</taxon>
        <taxon>Planococcus</taxon>
    </lineage>
</organism>
<evidence type="ECO:0000313" key="3">
    <source>
        <dbReference type="Proteomes" id="UP000658980"/>
    </source>
</evidence>